<dbReference type="EMBL" id="CAJNOH010000023">
    <property type="protein sequence ID" value="CAF0771834.1"/>
    <property type="molecule type" value="Genomic_DNA"/>
</dbReference>
<dbReference type="EMBL" id="CAJNOT010000368">
    <property type="protein sequence ID" value="CAF0957486.1"/>
    <property type="molecule type" value="Genomic_DNA"/>
</dbReference>
<dbReference type="EMBL" id="CAJOAX010000421">
    <property type="protein sequence ID" value="CAF3587339.1"/>
    <property type="molecule type" value="Genomic_DNA"/>
</dbReference>
<dbReference type="EMBL" id="CAJNOU010000560">
    <property type="protein sequence ID" value="CAF1032568.1"/>
    <property type="molecule type" value="Genomic_DNA"/>
</dbReference>
<dbReference type="OrthoDB" id="10034933at2759"/>
<evidence type="ECO:0000313" key="3">
    <source>
        <dbReference type="EMBL" id="CAF0957486.1"/>
    </source>
</evidence>
<evidence type="ECO:0000313" key="8">
    <source>
        <dbReference type="EMBL" id="CAF3610900.1"/>
    </source>
</evidence>
<evidence type="ECO:0000313" key="5">
    <source>
        <dbReference type="EMBL" id="CAF1150117.1"/>
    </source>
</evidence>
<dbReference type="EMBL" id="CAJOBE010001803">
    <property type="protein sequence ID" value="CAF3775938.1"/>
    <property type="molecule type" value="Genomic_DNA"/>
</dbReference>
<dbReference type="Proteomes" id="UP000663864">
    <property type="component" value="Unassembled WGS sequence"/>
</dbReference>
<comment type="caution">
    <text evidence="1">The sequence shown here is derived from an EMBL/GenBank/DDBJ whole genome shotgun (WGS) entry which is preliminary data.</text>
</comment>
<name>A0A813QSP5_9BILA</name>
<dbReference type="EMBL" id="CAJNOO010000398">
    <property type="protein sequence ID" value="CAF0932263.1"/>
    <property type="molecule type" value="Genomic_DNA"/>
</dbReference>
<evidence type="ECO:0000313" key="10">
    <source>
        <dbReference type="Proteomes" id="UP000663854"/>
    </source>
</evidence>
<protein>
    <submittedName>
        <fullName evidence="1">Uncharacterized protein</fullName>
    </submittedName>
</protein>
<dbReference type="EMBL" id="CAJNOL010000643">
    <property type="protein sequence ID" value="CAF1150117.1"/>
    <property type="molecule type" value="Genomic_DNA"/>
</dbReference>
<dbReference type="Proteomes" id="UP000663874">
    <property type="component" value="Unassembled WGS sequence"/>
</dbReference>
<dbReference type="AlphaFoldDB" id="A0A813QSP5"/>
<evidence type="ECO:0000313" key="4">
    <source>
        <dbReference type="EMBL" id="CAF1032568.1"/>
    </source>
</evidence>
<keyword evidence="11" id="KW-1185">Reference proteome</keyword>
<dbReference type="Proteomes" id="UP000663854">
    <property type="component" value="Unassembled WGS sequence"/>
</dbReference>
<reference evidence="1" key="1">
    <citation type="submission" date="2021-02" db="EMBL/GenBank/DDBJ databases">
        <authorList>
            <person name="Nowell W R."/>
        </authorList>
    </citation>
    <scope>NUCLEOTIDE SEQUENCE</scope>
</reference>
<dbReference type="Proteomes" id="UP000663870">
    <property type="component" value="Unassembled WGS sequence"/>
</dbReference>
<evidence type="ECO:0000313" key="2">
    <source>
        <dbReference type="EMBL" id="CAF0932263.1"/>
    </source>
</evidence>
<dbReference type="Proteomes" id="UP000663889">
    <property type="component" value="Unassembled WGS sequence"/>
</dbReference>
<sequence length="188" mass="21166">MVDTLILKSINGQILTDKLIISWFDANEIFITKKVFSNDRYSVEITFVDEERADMLSDLLKTCYSDYISVERPQTFVQSLDNSFDDERVPSPVHLSSTSSISSRVSCFSQRLISLDKKKPNNQTKPTLGRGRGIDADLLQNDISIEQQISEDENDSIINTSYKTSPKSSITDNNISSGFGRGRGSFFK</sequence>
<evidence type="ECO:0000313" key="1">
    <source>
        <dbReference type="EMBL" id="CAF0771834.1"/>
    </source>
</evidence>
<evidence type="ECO:0000313" key="7">
    <source>
        <dbReference type="EMBL" id="CAF3587339.1"/>
    </source>
</evidence>
<dbReference type="Proteomes" id="UP000663823">
    <property type="component" value="Unassembled WGS sequence"/>
</dbReference>
<proteinExistence type="predicted"/>
<evidence type="ECO:0000313" key="6">
    <source>
        <dbReference type="EMBL" id="CAF1153411.1"/>
    </source>
</evidence>
<dbReference type="EMBL" id="CAJNOL010000651">
    <property type="protein sequence ID" value="CAF1153411.1"/>
    <property type="molecule type" value="Genomic_DNA"/>
</dbReference>
<dbReference type="Proteomes" id="UP000663882">
    <property type="component" value="Unassembled WGS sequence"/>
</dbReference>
<gene>
    <name evidence="9" type="ORF">FNK824_LOCUS13636</name>
    <name evidence="8" type="ORF">JBS370_LOCUS4285</name>
    <name evidence="5" type="ORF">JXQ802_LOCUS21683</name>
    <name evidence="6" type="ORF">JXQ802_LOCUS21859</name>
    <name evidence="7" type="ORF">OTI717_LOCUS6125</name>
    <name evidence="1" type="ORF">PYM288_LOCUS3149</name>
    <name evidence="2" type="ORF">RFH988_LOCUS10605</name>
    <name evidence="4" type="ORF">SEV965_LOCUS12391</name>
    <name evidence="3" type="ORF">ZHD862_LOCUS10340</name>
</gene>
<evidence type="ECO:0000313" key="11">
    <source>
        <dbReference type="Proteomes" id="UP000663870"/>
    </source>
</evidence>
<dbReference type="Proteomes" id="UP000663836">
    <property type="component" value="Unassembled WGS sequence"/>
</dbReference>
<evidence type="ECO:0000313" key="9">
    <source>
        <dbReference type="EMBL" id="CAF3775938.1"/>
    </source>
</evidence>
<accession>A0A813QSP5</accession>
<dbReference type="EMBL" id="CAJOBD010000197">
    <property type="protein sequence ID" value="CAF3610900.1"/>
    <property type="molecule type" value="Genomic_DNA"/>
</dbReference>
<organism evidence="1 10">
    <name type="scientific">Rotaria sordida</name>
    <dbReference type="NCBI Taxonomy" id="392033"/>
    <lineage>
        <taxon>Eukaryota</taxon>
        <taxon>Metazoa</taxon>
        <taxon>Spiralia</taxon>
        <taxon>Gnathifera</taxon>
        <taxon>Rotifera</taxon>
        <taxon>Eurotatoria</taxon>
        <taxon>Bdelloidea</taxon>
        <taxon>Philodinida</taxon>
        <taxon>Philodinidae</taxon>
        <taxon>Rotaria</taxon>
    </lineage>
</organism>